<dbReference type="KEGG" id="psai:C3B54_111062"/>
<name>A0A2L2BQT7_9MICO</name>
<keyword evidence="1 4" id="KW-0547">Nucleotide-binding</keyword>
<keyword evidence="8" id="KW-1185">Reference proteome</keyword>
<dbReference type="RefSeq" id="WP_104913562.1">
    <property type="nucleotide sequence ID" value="NZ_CP026923.1"/>
</dbReference>
<dbReference type="SUPFAM" id="SSF52540">
    <property type="entry name" value="P-loop containing nucleoside triphosphate hydrolases"/>
    <property type="match status" value="1"/>
</dbReference>
<dbReference type="InterPro" id="IPR005337">
    <property type="entry name" value="RapZ-like"/>
</dbReference>
<gene>
    <name evidence="7" type="ORF">C3B54_111062</name>
</gene>
<dbReference type="HAMAP" id="MF_00636">
    <property type="entry name" value="RapZ_like"/>
    <property type="match status" value="1"/>
</dbReference>
<evidence type="ECO:0000256" key="2">
    <source>
        <dbReference type="ARBA" id="ARBA00022840"/>
    </source>
</evidence>
<accession>A0A2L2BQT7</accession>
<dbReference type="Pfam" id="PF22740">
    <property type="entry name" value="PapZ_C"/>
    <property type="match status" value="1"/>
</dbReference>
<evidence type="ECO:0000259" key="6">
    <source>
        <dbReference type="Pfam" id="PF22740"/>
    </source>
</evidence>
<feature type="domain" description="RapZ-like N-terminal" evidence="5">
    <location>
        <begin position="9"/>
        <end position="163"/>
    </location>
</feature>
<evidence type="ECO:0000256" key="1">
    <source>
        <dbReference type="ARBA" id="ARBA00022741"/>
    </source>
</evidence>
<protein>
    <submittedName>
        <fullName evidence="7">GlmZ (SRNA)-inactivating NTPase, RapZ</fullName>
    </submittedName>
</protein>
<dbReference type="InterPro" id="IPR053931">
    <property type="entry name" value="RapZ_C"/>
</dbReference>
<evidence type="ECO:0000256" key="3">
    <source>
        <dbReference type="ARBA" id="ARBA00023134"/>
    </source>
</evidence>
<dbReference type="Gene3D" id="3.40.50.300">
    <property type="entry name" value="P-loop containing nucleotide triphosphate hydrolases"/>
    <property type="match status" value="1"/>
</dbReference>
<sequence>MTQADSSGEVLILTGMSGAGRSTAANALEDQGWYVVDNLPPQMLKPFIELASLPEHGLNRVACVVDVRGGQFFEYAREAILDLGNRVGVTVVFLDSSDDVLVRRFEQVRRPHPLQADGTILNGIHKERDLMRPIRERADVVIDSTDLNVHQLTNTVGERFSGEGSPGIALTVLSFGYKYGLPSDADMVWDMRFLRNPYWSPELKDRTGLDKEVQEFVLDGDLADTFIDSQLQALRAVLTGYGEENKRFATLAIGCTGGRHRSVSTAETVGKLLEEWPDVRVSVKHRDVGRE</sequence>
<dbReference type="InterPro" id="IPR027417">
    <property type="entry name" value="P-loop_NTPase"/>
</dbReference>
<dbReference type="Proteomes" id="UP000243077">
    <property type="component" value="Chromosome"/>
</dbReference>
<keyword evidence="3 4" id="KW-0342">GTP-binding</keyword>
<dbReference type="PANTHER" id="PTHR30448:SF0">
    <property type="entry name" value="RNASE ADAPTER PROTEIN RAPZ"/>
    <property type="match status" value="1"/>
</dbReference>
<dbReference type="OrthoDB" id="9784461at2"/>
<evidence type="ECO:0000313" key="8">
    <source>
        <dbReference type="Proteomes" id="UP000243077"/>
    </source>
</evidence>
<organism evidence="7 8">
    <name type="scientific">Pontimonas salivibrio</name>
    <dbReference type="NCBI Taxonomy" id="1159327"/>
    <lineage>
        <taxon>Bacteria</taxon>
        <taxon>Bacillati</taxon>
        <taxon>Actinomycetota</taxon>
        <taxon>Actinomycetes</taxon>
        <taxon>Micrococcales</taxon>
        <taxon>Microbacteriaceae</taxon>
        <taxon>Pontimonas</taxon>
    </lineage>
</organism>
<evidence type="ECO:0000259" key="5">
    <source>
        <dbReference type="Pfam" id="PF03668"/>
    </source>
</evidence>
<reference evidence="7 8" key="1">
    <citation type="submission" date="2018-02" db="EMBL/GenBank/DDBJ databases">
        <title>Complete genome of the streamlined marine actinobacterium Pontimonas salivibrio CL-TW6 adapted to coastal planktonic lifestype.</title>
        <authorList>
            <person name="Cho B.C."/>
            <person name="Hardies S.C."/>
            <person name="Jang G.I."/>
            <person name="Hwang C.Y."/>
        </authorList>
    </citation>
    <scope>NUCLEOTIDE SEQUENCE [LARGE SCALE GENOMIC DNA]</scope>
    <source>
        <strain evidence="7 8">CL-TW6</strain>
    </source>
</reference>
<dbReference type="PIRSF" id="PIRSF005052">
    <property type="entry name" value="P-loopkin"/>
    <property type="match status" value="1"/>
</dbReference>
<dbReference type="GO" id="GO:0005524">
    <property type="term" value="F:ATP binding"/>
    <property type="evidence" value="ECO:0007669"/>
    <property type="project" value="UniProtKB-UniRule"/>
</dbReference>
<feature type="domain" description="RapZ C-terminal" evidence="6">
    <location>
        <begin position="169"/>
        <end position="288"/>
    </location>
</feature>
<dbReference type="NCBIfam" id="NF003828">
    <property type="entry name" value="PRK05416.1"/>
    <property type="match status" value="1"/>
</dbReference>
<dbReference type="Pfam" id="PF03668">
    <property type="entry name" value="RapZ-like_N"/>
    <property type="match status" value="1"/>
</dbReference>
<feature type="binding site" evidence="4">
    <location>
        <begin position="66"/>
        <end position="69"/>
    </location>
    <ligand>
        <name>GTP</name>
        <dbReference type="ChEBI" id="CHEBI:37565"/>
    </ligand>
</feature>
<evidence type="ECO:0000256" key="4">
    <source>
        <dbReference type="HAMAP-Rule" id="MF_00636"/>
    </source>
</evidence>
<feature type="binding site" evidence="4">
    <location>
        <begin position="15"/>
        <end position="22"/>
    </location>
    <ligand>
        <name>ATP</name>
        <dbReference type="ChEBI" id="CHEBI:30616"/>
    </ligand>
</feature>
<dbReference type="InterPro" id="IPR053930">
    <property type="entry name" value="RapZ-like_N"/>
</dbReference>
<dbReference type="GO" id="GO:0005525">
    <property type="term" value="F:GTP binding"/>
    <property type="evidence" value="ECO:0007669"/>
    <property type="project" value="UniProtKB-UniRule"/>
</dbReference>
<dbReference type="EMBL" id="CP026923">
    <property type="protein sequence ID" value="AVG24029.1"/>
    <property type="molecule type" value="Genomic_DNA"/>
</dbReference>
<keyword evidence="2 4" id="KW-0067">ATP-binding</keyword>
<evidence type="ECO:0000313" key="7">
    <source>
        <dbReference type="EMBL" id="AVG24029.1"/>
    </source>
</evidence>
<proteinExistence type="inferred from homology"/>
<dbReference type="PANTHER" id="PTHR30448">
    <property type="entry name" value="RNASE ADAPTER PROTEIN RAPZ"/>
    <property type="match status" value="1"/>
</dbReference>
<dbReference type="AlphaFoldDB" id="A0A2L2BQT7"/>